<evidence type="ECO:0000256" key="2">
    <source>
        <dbReference type="SAM" id="MobiDB-lite"/>
    </source>
</evidence>
<dbReference type="SUPFAM" id="SSF56436">
    <property type="entry name" value="C-type lectin-like"/>
    <property type="match status" value="1"/>
</dbReference>
<keyword evidence="5" id="KW-1185">Reference proteome</keyword>
<dbReference type="InterPro" id="IPR016187">
    <property type="entry name" value="CTDL_fold"/>
</dbReference>
<feature type="compositionally biased region" description="Basic and acidic residues" evidence="2">
    <location>
        <begin position="268"/>
        <end position="280"/>
    </location>
</feature>
<dbReference type="InterPro" id="IPR042095">
    <property type="entry name" value="SUMF_sf"/>
</dbReference>
<dbReference type="EMBL" id="JASVEJ010000031">
    <property type="protein sequence ID" value="MDL5057482.1"/>
    <property type="molecule type" value="Genomic_DNA"/>
</dbReference>
<evidence type="ECO:0000259" key="3">
    <source>
        <dbReference type="Pfam" id="PF03781"/>
    </source>
</evidence>
<sequence>MALPYPLPDDPRKWDGWKLYNSNNLYERLGLSYEENPGQQLIEECCRQLLLWWQKKLPLKSQPNNPLAQLLGKAIDEAPRLITQAKVVLLDKDQRAVHDQQLVQQSHVSALEEFQKFISFSLADKRLTPSAENGLYGMGRNLGLSDQMIAEAIEQSLLEYGAVRYDPEAAAAENAAKVIAEAEAKAASLQASAKAAAVNGEQSTGAAPAGQPDPEGFQELVEQWKEKTEWGELEDEDKEKLLKWAVNFHLPEPWAKAIMDDEEYDPDAEAKEKAAQEEKKKKMAAAASAPKSTASNYSPEQEKGMFPPFTNDLGMQMIYIPSASFKMGCVSEEAAHNEEPQFDCSLTGYYISKFPVTFAQFEQFAPEHRSKRPAWANENHPAVMVTWEQAGKFCDWLSSKDGRKYRLPTEAEWEYAAKGPQNRRYPWGESEVAGALANFADSSTNFHWSDPTVNDGFAQSSPVGSFPLGISPFGCEDMAGNVWEWCKDALGDYKSSAQTNPCPSAGAQRVVRGGSWRSKANSLRTTARLGQMPSYFANDIGFRVVCVRPVIKSA</sequence>
<dbReference type="InterPro" id="IPR005532">
    <property type="entry name" value="SUMF_dom"/>
</dbReference>
<comment type="caution">
    <text evidence="4">The sequence shown here is derived from an EMBL/GenBank/DDBJ whole genome shotgun (WGS) entry which is preliminary data.</text>
</comment>
<dbReference type="InterPro" id="IPR051043">
    <property type="entry name" value="Sulfatase_Mod_Factor_Kinase"/>
</dbReference>
<dbReference type="PANTHER" id="PTHR23150">
    <property type="entry name" value="SULFATASE MODIFYING FACTOR 1, 2"/>
    <property type="match status" value="1"/>
</dbReference>
<proteinExistence type="predicted"/>
<feature type="coiled-coil region" evidence="1">
    <location>
        <begin position="172"/>
        <end position="199"/>
    </location>
</feature>
<accession>A0ABT7M0X2</accession>
<dbReference type="PANTHER" id="PTHR23150:SF19">
    <property type="entry name" value="FORMYLGLYCINE-GENERATING ENZYME"/>
    <property type="match status" value="1"/>
</dbReference>
<evidence type="ECO:0000313" key="4">
    <source>
        <dbReference type="EMBL" id="MDL5057482.1"/>
    </source>
</evidence>
<evidence type="ECO:0000256" key="1">
    <source>
        <dbReference type="SAM" id="Coils"/>
    </source>
</evidence>
<feature type="domain" description="Sulfatase-modifying factor enzyme-like" evidence="3">
    <location>
        <begin position="316"/>
        <end position="545"/>
    </location>
</feature>
<keyword evidence="1" id="KW-0175">Coiled coil</keyword>
<dbReference type="RefSeq" id="WP_284474890.1">
    <property type="nucleotide sequence ID" value="NZ_JASVEJ010000031.1"/>
</dbReference>
<protein>
    <submittedName>
        <fullName evidence="4">Formylglycine-generating enzyme family protein</fullName>
    </submittedName>
</protein>
<dbReference type="Pfam" id="PF03781">
    <property type="entry name" value="FGE-sulfatase"/>
    <property type="match status" value="1"/>
</dbReference>
<gene>
    <name evidence="4" type="ORF">QQ055_08425</name>
</gene>
<name>A0ABT7M0X2_9CYAN</name>
<feature type="region of interest" description="Disordered" evidence="2">
    <location>
        <begin position="265"/>
        <end position="302"/>
    </location>
</feature>
<feature type="compositionally biased region" description="Low complexity" evidence="2">
    <location>
        <begin position="284"/>
        <end position="295"/>
    </location>
</feature>
<dbReference type="Proteomes" id="UP001230986">
    <property type="component" value="Unassembled WGS sequence"/>
</dbReference>
<evidence type="ECO:0000313" key="5">
    <source>
        <dbReference type="Proteomes" id="UP001230986"/>
    </source>
</evidence>
<reference evidence="4 5" key="1">
    <citation type="submission" date="2023-06" db="EMBL/GenBank/DDBJ databases">
        <title>Whole genome sequence of Oscillatoria calcuttensis NRMC-F 0142.</title>
        <authorList>
            <person name="Shakena Fathima T."/>
            <person name="Muralitharan G."/>
            <person name="Thajuddin N."/>
        </authorList>
    </citation>
    <scope>NUCLEOTIDE SEQUENCE [LARGE SCALE GENOMIC DNA]</scope>
    <source>
        <strain evidence="4 5">NRMC-F 0142</strain>
    </source>
</reference>
<dbReference type="Gene3D" id="3.90.1580.10">
    <property type="entry name" value="paralog of FGE (formylglycine-generating enzyme)"/>
    <property type="match status" value="1"/>
</dbReference>
<organism evidence="4 5">
    <name type="scientific">Geitlerinema calcuttense NRMC-F 0142</name>
    <dbReference type="NCBI Taxonomy" id="2922238"/>
    <lineage>
        <taxon>Bacteria</taxon>
        <taxon>Bacillati</taxon>
        <taxon>Cyanobacteriota</taxon>
        <taxon>Cyanophyceae</taxon>
        <taxon>Geitlerinematales</taxon>
        <taxon>Geitlerinemataceae</taxon>
        <taxon>Geitlerinema</taxon>
    </lineage>
</organism>